<reference evidence="3 4" key="1">
    <citation type="submission" date="2017-07" db="EMBL/GenBank/DDBJ databases">
        <title>Draft whole genome sequences of clinical Proprionibacteriaceae strains.</title>
        <authorList>
            <person name="Bernier A.-M."/>
            <person name="Bernard K."/>
            <person name="Domingo M.-C."/>
        </authorList>
    </citation>
    <scope>NUCLEOTIDE SEQUENCE [LARGE SCALE GENOMIC DNA]</scope>
    <source>
        <strain evidence="3 4">NML 150081</strain>
    </source>
</reference>
<dbReference type="EMBL" id="NMVJ01000008">
    <property type="protein sequence ID" value="OYN89747.1"/>
    <property type="molecule type" value="Genomic_DNA"/>
</dbReference>
<evidence type="ECO:0000259" key="1">
    <source>
        <dbReference type="Pfam" id="PF18082"/>
    </source>
</evidence>
<dbReference type="RefSeq" id="WP_094454649.1">
    <property type="nucleotide sequence ID" value="NZ_NMVJ01000008.1"/>
</dbReference>
<organism evidence="3 4">
    <name type="scientific">Parenemella sanctibonifatiensis</name>
    <dbReference type="NCBI Taxonomy" id="2016505"/>
    <lineage>
        <taxon>Bacteria</taxon>
        <taxon>Bacillati</taxon>
        <taxon>Actinomycetota</taxon>
        <taxon>Actinomycetes</taxon>
        <taxon>Propionibacteriales</taxon>
        <taxon>Propionibacteriaceae</taxon>
        <taxon>Parenemella</taxon>
    </lineage>
</organism>
<evidence type="ECO:0000313" key="3">
    <source>
        <dbReference type="EMBL" id="OYN89747.1"/>
    </source>
</evidence>
<evidence type="ECO:0000313" key="4">
    <source>
        <dbReference type="Proteomes" id="UP000216300"/>
    </source>
</evidence>
<dbReference type="InterPro" id="IPR041273">
    <property type="entry name" value="NAT_N"/>
</dbReference>
<proteinExistence type="predicted"/>
<gene>
    <name evidence="3" type="ORF">CGZ91_09495</name>
</gene>
<name>A0A255EDV9_9ACTN</name>
<dbReference type="InterPro" id="IPR041644">
    <property type="entry name" value="GNAT_C"/>
</dbReference>
<evidence type="ECO:0000259" key="2">
    <source>
        <dbReference type="Pfam" id="PF18164"/>
    </source>
</evidence>
<sequence>MSPDLDVRHRLDAMDETLLARLGVRRHEFGDDVEQILGAWRTVREDAGEVAVVQVLADQLWARIGTFPTPEPIEFTDEVRQHHYAPGTLPLLAFVATAPEVVDFQVSRGIGAEQAWHALSDLGQQLWVNWATSHAFGLQCERWLSGIWLGNTAWLGRLQFHLVRRELGGSGADRGEQWWLDTHIPQSGPLTPESVQQAFARAQPELADHFGVSAEGIICNSWLLAPELSQLLPGTNLAAFQQSWELTGRANDSGSSVYFFGFGMPRGYTPADLSELPERSSLHRALAGHLRAGGSIDSCEGVARGWGADLSGDRSLG</sequence>
<protein>
    <recommendedName>
        <fullName evidence="5">GNAT-like C-terminal domain-containing protein</fullName>
    </recommendedName>
</protein>
<dbReference type="AlphaFoldDB" id="A0A255EDV9"/>
<dbReference type="Gene3D" id="3.40.630.120">
    <property type="match status" value="1"/>
</dbReference>
<feature type="domain" description="GNAT-like C-terminal" evidence="2">
    <location>
        <begin position="154"/>
        <end position="302"/>
    </location>
</feature>
<dbReference type="OrthoDB" id="3229305at2"/>
<evidence type="ECO:0008006" key="5">
    <source>
        <dbReference type="Google" id="ProtNLM"/>
    </source>
</evidence>
<dbReference type="Pfam" id="PF18082">
    <property type="entry name" value="NAT_N"/>
    <property type="match status" value="1"/>
</dbReference>
<dbReference type="Pfam" id="PF18164">
    <property type="entry name" value="GNAT_C"/>
    <property type="match status" value="1"/>
</dbReference>
<keyword evidence="4" id="KW-1185">Reference proteome</keyword>
<accession>A0A255EDV9</accession>
<dbReference type="Proteomes" id="UP000216300">
    <property type="component" value="Unassembled WGS sequence"/>
</dbReference>
<feature type="domain" description="N-acyltransferase N-terminal" evidence="1">
    <location>
        <begin position="30"/>
        <end position="148"/>
    </location>
</feature>
<comment type="caution">
    <text evidence="3">The sequence shown here is derived from an EMBL/GenBank/DDBJ whole genome shotgun (WGS) entry which is preliminary data.</text>
</comment>